<dbReference type="Proteomes" id="UP000472270">
    <property type="component" value="Unassembled WGS sequence"/>
</dbReference>
<evidence type="ECO:0000256" key="6">
    <source>
        <dbReference type="PROSITE-ProRule" id="PRU00076"/>
    </source>
</evidence>
<evidence type="ECO:0000256" key="4">
    <source>
        <dbReference type="ARBA" id="ARBA00023157"/>
    </source>
</evidence>
<dbReference type="SMART" id="SM00181">
    <property type="entry name" value="EGF"/>
    <property type="match status" value="1"/>
</dbReference>
<feature type="signal peptide" evidence="7">
    <location>
        <begin position="1"/>
        <end position="22"/>
    </location>
</feature>
<dbReference type="CDD" id="cd00054">
    <property type="entry name" value="EGF_CA"/>
    <property type="match status" value="1"/>
</dbReference>
<dbReference type="Ensembl" id="ENSSRHT00000039153.1">
    <property type="protein sequence ID" value="ENSSRHP00000038061.1"/>
    <property type="gene ID" value="ENSSRHG00000019458.1"/>
</dbReference>
<name>A0A673IF81_9TELE</name>
<dbReference type="Gene3D" id="2.10.25.10">
    <property type="entry name" value="Laminin"/>
    <property type="match status" value="1"/>
</dbReference>
<evidence type="ECO:0000256" key="5">
    <source>
        <dbReference type="ARBA" id="ARBA00023180"/>
    </source>
</evidence>
<dbReference type="Pfam" id="PF00008">
    <property type="entry name" value="EGF"/>
    <property type="match status" value="1"/>
</dbReference>
<evidence type="ECO:0000256" key="2">
    <source>
        <dbReference type="ARBA" id="ARBA00022729"/>
    </source>
</evidence>
<organism evidence="9 10">
    <name type="scientific">Sinocyclocheilus rhinocerous</name>
    <dbReference type="NCBI Taxonomy" id="307959"/>
    <lineage>
        <taxon>Eukaryota</taxon>
        <taxon>Metazoa</taxon>
        <taxon>Chordata</taxon>
        <taxon>Craniata</taxon>
        <taxon>Vertebrata</taxon>
        <taxon>Euteleostomi</taxon>
        <taxon>Actinopterygii</taxon>
        <taxon>Neopterygii</taxon>
        <taxon>Teleostei</taxon>
        <taxon>Ostariophysi</taxon>
        <taxon>Cypriniformes</taxon>
        <taxon>Cyprinidae</taxon>
        <taxon>Cyprininae</taxon>
        <taxon>Sinocyclocheilus</taxon>
    </lineage>
</organism>
<feature type="disulfide bond" evidence="6">
    <location>
        <begin position="50"/>
        <end position="59"/>
    </location>
</feature>
<protein>
    <recommendedName>
        <fullName evidence="8">EGF-like domain-containing protein</fullName>
    </recommendedName>
</protein>
<dbReference type="InterPro" id="IPR000742">
    <property type="entry name" value="EGF"/>
</dbReference>
<feature type="disulfide bond" evidence="6">
    <location>
        <begin position="31"/>
        <end position="48"/>
    </location>
</feature>
<dbReference type="SUPFAM" id="SSF57196">
    <property type="entry name" value="EGF/Laminin"/>
    <property type="match status" value="1"/>
</dbReference>
<keyword evidence="3" id="KW-0677">Repeat</keyword>
<dbReference type="FunFam" id="2.10.25.10:FF:000185">
    <property type="entry name" value="basement membrane-specific heparan sulfate proteoglycan core protein-like"/>
    <property type="match status" value="1"/>
</dbReference>
<dbReference type="PROSITE" id="PS01186">
    <property type="entry name" value="EGF_2"/>
    <property type="match status" value="1"/>
</dbReference>
<feature type="chain" id="PRO_5025693999" description="EGF-like domain-containing protein" evidence="7">
    <location>
        <begin position="23"/>
        <end position="72"/>
    </location>
</feature>
<evidence type="ECO:0000256" key="3">
    <source>
        <dbReference type="ARBA" id="ARBA00022737"/>
    </source>
</evidence>
<feature type="domain" description="EGF-like" evidence="8">
    <location>
        <begin position="22"/>
        <end position="60"/>
    </location>
</feature>
<reference evidence="9" key="2">
    <citation type="submission" date="2025-09" db="UniProtKB">
        <authorList>
            <consortium name="Ensembl"/>
        </authorList>
    </citation>
    <scope>IDENTIFICATION</scope>
</reference>
<keyword evidence="1 6" id="KW-0245">EGF-like domain</keyword>
<proteinExistence type="predicted"/>
<keyword evidence="10" id="KW-1185">Reference proteome</keyword>
<comment type="caution">
    <text evidence="6">Lacks conserved residue(s) required for the propagation of feature annotation.</text>
</comment>
<evidence type="ECO:0000259" key="8">
    <source>
        <dbReference type="PROSITE" id="PS50026"/>
    </source>
</evidence>
<evidence type="ECO:0000313" key="9">
    <source>
        <dbReference type="Ensembl" id="ENSSRHP00000038061.1"/>
    </source>
</evidence>
<dbReference type="PRINTS" id="PR00010">
    <property type="entry name" value="EGFBLOOD"/>
</dbReference>
<keyword evidence="4 6" id="KW-1015">Disulfide bond</keyword>
<dbReference type="PROSITE" id="PS50026">
    <property type="entry name" value="EGF_3"/>
    <property type="match status" value="1"/>
</dbReference>
<reference evidence="9" key="1">
    <citation type="submission" date="2025-08" db="UniProtKB">
        <authorList>
            <consortium name="Ensembl"/>
        </authorList>
    </citation>
    <scope>IDENTIFICATION</scope>
</reference>
<accession>A0A673IF81</accession>
<keyword evidence="2 7" id="KW-0732">Signal</keyword>
<evidence type="ECO:0000256" key="7">
    <source>
        <dbReference type="SAM" id="SignalP"/>
    </source>
</evidence>
<dbReference type="AlphaFoldDB" id="A0A673IF81"/>
<evidence type="ECO:0000256" key="1">
    <source>
        <dbReference type="ARBA" id="ARBA00022536"/>
    </source>
</evidence>
<dbReference type="PROSITE" id="PS00022">
    <property type="entry name" value="EGF_1"/>
    <property type="match status" value="1"/>
</dbReference>
<dbReference type="GO" id="GO:0071944">
    <property type="term" value="C:cell periphery"/>
    <property type="evidence" value="ECO:0007669"/>
    <property type="project" value="UniProtKB-ARBA"/>
</dbReference>
<evidence type="ECO:0000313" key="10">
    <source>
        <dbReference type="Proteomes" id="UP000472270"/>
    </source>
</evidence>
<keyword evidence="5" id="KW-0325">Glycoprotein</keyword>
<sequence length="72" mass="7755">MISEFCCIYLLLCSGLLPPRRGSSLCRQNPCLNGGICATAAHLNSFDCVCPDGFTGALCEKMAIMSDQKFAF</sequence>